<proteinExistence type="inferred from homology"/>
<protein>
    <submittedName>
        <fullName evidence="12">Blast:Membrane metallo-endopeptidase-like 1</fullName>
    </submittedName>
</protein>
<comment type="subcellular location">
    <subcellularLocation>
        <location evidence="2">Cell membrane</location>
        <topology evidence="2">Single-pass type II membrane protein</topology>
    </subcellularLocation>
</comment>
<dbReference type="InterPro" id="IPR008753">
    <property type="entry name" value="Peptidase_M13_N"/>
</dbReference>
<dbReference type="OMA" id="QFAQFFC"/>
<feature type="domain" description="Peptidase M13 N-terminal" evidence="11">
    <location>
        <begin position="56"/>
        <end position="382"/>
    </location>
</feature>
<dbReference type="InterPro" id="IPR018497">
    <property type="entry name" value="Peptidase_M13_C"/>
</dbReference>
<evidence type="ECO:0000256" key="1">
    <source>
        <dbReference type="ARBA" id="ARBA00001947"/>
    </source>
</evidence>
<evidence type="ECO:0000259" key="11">
    <source>
        <dbReference type="Pfam" id="PF05649"/>
    </source>
</evidence>
<evidence type="ECO:0000256" key="4">
    <source>
        <dbReference type="ARBA" id="ARBA00022670"/>
    </source>
</evidence>
<evidence type="ECO:0000313" key="12">
    <source>
        <dbReference type="EMBL" id="SPP86161.1"/>
    </source>
</evidence>
<keyword evidence="13" id="KW-1185">Reference proteome</keyword>
<sequence>MERGLWLLLLLSISIEAMPPTHHLNQSCPYQNQCNPAINWQHIRRLESYVRRDVDPCVDFYAYACGNWRRIHGEGGTATTISEAQINQRFEDLFLRLLQDPRAPEHGYPMQQKLLSHYQSCTALTSPNLRQYLQHLPPLPSLDTSHWMQLVSILGRYGYHDHYVQIEVRHHNISQHMIFIQPHNHILSLNLTREIYEALPQRHLCFHQLKDMFNRLEVHLNRLAKPNIADDSFHNLTLEEIRRRVPELDWLGALKRQLNRSSVNADHSFQVDELSAIRQLILYLNRQDRLLLNLYSLARFLSHLLKLPHNPLGRQSSSPLESSKSLSIACIRHMRRTLYLPMIYAYERVYYAQQRPSDERVIHSVFTELKDQLVQTLDQNNFNLNRGLVEALQTKVLGMRLNVGNVPRNVTEDFFWAADRNWNVGHDFHENHLNSLLYYYSLTAELEDNPDATEKALWYSFNNHSPDLTDNIDATPYFYCLGNIIIIPYSYAQLPFYHSEFWPAMLYGDLANTLGHEMMHAFDTDLVDYDVQGNMRDYSEQLQQQPLYVEAVKCLNDSSVVLNERTSDVSGSRLAFRTYMKDSQSRQSNGRYYFLQFSHFFCGDEGDRYHDMGSTRLNYALSQMPQFAEYFQCARGTPMNSATQCQFW</sequence>
<dbReference type="Gene3D" id="3.40.390.10">
    <property type="entry name" value="Collagenase (Catalytic Domain)"/>
    <property type="match status" value="1"/>
</dbReference>
<dbReference type="InterPro" id="IPR000718">
    <property type="entry name" value="Peptidase_M13"/>
</dbReference>
<dbReference type="GO" id="GO:0004222">
    <property type="term" value="F:metalloendopeptidase activity"/>
    <property type="evidence" value="ECO:0007669"/>
    <property type="project" value="InterPro"/>
</dbReference>
<comment type="similarity">
    <text evidence="3">Belongs to the peptidase M13 family.</text>
</comment>
<organism evidence="12 13">
    <name type="scientific">Drosophila guanche</name>
    <name type="common">Fruit fly</name>
    <dbReference type="NCBI Taxonomy" id="7266"/>
    <lineage>
        <taxon>Eukaryota</taxon>
        <taxon>Metazoa</taxon>
        <taxon>Ecdysozoa</taxon>
        <taxon>Arthropoda</taxon>
        <taxon>Hexapoda</taxon>
        <taxon>Insecta</taxon>
        <taxon>Pterygota</taxon>
        <taxon>Neoptera</taxon>
        <taxon>Endopterygota</taxon>
        <taxon>Diptera</taxon>
        <taxon>Brachycera</taxon>
        <taxon>Muscomorpha</taxon>
        <taxon>Ephydroidea</taxon>
        <taxon>Drosophilidae</taxon>
        <taxon>Drosophila</taxon>
        <taxon>Sophophora</taxon>
    </lineage>
</organism>
<feature type="signal peptide" evidence="9">
    <location>
        <begin position="1"/>
        <end position="17"/>
    </location>
</feature>
<dbReference type="PANTHER" id="PTHR11733">
    <property type="entry name" value="ZINC METALLOPROTEASE FAMILY M13 NEPRILYSIN-RELATED"/>
    <property type="match status" value="1"/>
</dbReference>
<dbReference type="SUPFAM" id="SSF55486">
    <property type="entry name" value="Metalloproteases ('zincins'), catalytic domain"/>
    <property type="match status" value="1"/>
</dbReference>
<dbReference type="GO" id="GO:0006508">
    <property type="term" value="P:proteolysis"/>
    <property type="evidence" value="ECO:0007669"/>
    <property type="project" value="UniProtKB-KW"/>
</dbReference>
<name>A0A3B0KM35_DROGU</name>
<evidence type="ECO:0000256" key="8">
    <source>
        <dbReference type="ARBA" id="ARBA00023049"/>
    </source>
</evidence>
<dbReference type="GO" id="GO:0005886">
    <property type="term" value="C:plasma membrane"/>
    <property type="evidence" value="ECO:0007669"/>
    <property type="project" value="UniProtKB-SubCell"/>
</dbReference>
<accession>A0A3B0KM35</accession>
<dbReference type="PANTHER" id="PTHR11733:SF237">
    <property type="entry name" value="NEPRILYSIN-LIKE 4"/>
    <property type="match status" value="1"/>
</dbReference>
<dbReference type="EMBL" id="OUUW01000010">
    <property type="protein sequence ID" value="SPP86161.1"/>
    <property type="molecule type" value="Genomic_DNA"/>
</dbReference>
<dbReference type="Pfam" id="PF05649">
    <property type="entry name" value="Peptidase_M13_N"/>
    <property type="match status" value="1"/>
</dbReference>
<dbReference type="Gene3D" id="1.10.1380.10">
    <property type="entry name" value="Neutral endopeptidase , domain2"/>
    <property type="match status" value="1"/>
</dbReference>
<evidence type="ECO:0000256" key="7">
    <source>
        <dbReference type="ARBA" id="ARBA00022833"/>
    </source>
</evidence>
<keyword evidence="8" id="KW-0482">Metalloprotease</keyword>
<comment type="cofactor">
    <cofactor evidence="1">
        <name>Zn(2+)</name>
        <dbReference type="ChEBI" id="CHEBI:29105"/>
    </cofactor>
</comment>
<dbReference type="Pfam" id="PF01431">
    <property type="entry name" value="Peptidase_M13"/>
    <property type="match status" value="1"/>
</dbReference>
<dbReference type="InterPro" id="IPR042089">
    <property type="entry name" value="Peptidase_M13_dom_2"/>
</dbReference>
<dbReference type="GO" id="GO:0046872">
    <property type="term" value="F:metal ion binding"/>
    <property type="evidence" value="ECO:0007669"/>
    <property type="project" value="UniProtKB-KW"/>
</dbReference>
<evidence type="ECO:0000259" key="10">
    <source>
        <dbReference type="Pfam" id="PF01431"/>
    </source>
</evidence>
<evidence type="ECO:0000256" key="5">
    <source>
        <dbReference type="ARBA" id="ARBA00022723"/>
    </source>
</evidence>
<keyword evidence="6" id="KW-0378">Hydrolase</keyword>
<feature type="domain" description="Peptidase M13 C-terminal" evidence="10">
    <location>
        <begin position="481"/>
        <end position="646"/>
    </location>
</feature>
<keyword evidence="5" id="KW-0479">Metal-binding</keyword>
<keyword evidence="9" id="KW-0732">Signal</keyword>
<reference evidence="13" key="1">
    <citation type="submission" date="2018-01" db="EMBL/GenBank/DDBJ databases">
        <authorList>
            <person name="Alioto T."/>
            <person name="Alioto T."/>
        </authorList>
    </citation>
    <scope>NUCLEOTIDE SEQUENCE [LARGE SCALE GENOMIC DNA]</scope>
</reference>
<dbReference type="PROSITE" id="PS51885">
    <property type="entry name" value="NEPRILYSIN"/>
    <property type="match status" value="1"/>
</dbReference>
<evidence type="ECO:0000256" key="9">
    <source>
        <dbReference type="SAM" id="SignalP"/>
    </source>
</evidence>
<dbReference type="AlphaFoldDB" id="A0A3B0KM35"/>
<dbReference type="InterPro" id="IPR024079">
    <property type="entry name" value="MetalloPept_cat_dom_sf"/>
</dbReference>
<keyword evidence="7" id="KW-0862">Zinc</keyword>
<evidence type="ECO:0000256" key="3">
    <source>
        <dbReference type="ARBA" id="ARBA00007357"/>
    </source>
</evidence>
<feature type="chain" id="PRO_5017406012" evidence="9">
    <location>
        <begin position="18"/>
        <end position="648"/>
    </location>
</feature>
<dbReference type="OrthoDB" id="7995352at2759"/>
<evidence type="ECO:0000313" key="13">
    <source>
        <dbReference type="Proteomes" id="UP000268350"/>
    </source>
</evidence>
<evidence type="ECO:0000256" key="6">
    <source>
        <dbReference type="ARBA" id="ARBA00022801"/>
    </source>
</evidence>
<evidence type="ECO:0000256" key="2">
    <source>
        <dbReference type="ARBA" id="ARBA00004401"/>
    </source>
</evidence>
<dbReference type="Proteomes" id="UP000268350">
    <property type="component" value="Unassembled WGS sequence"/>
</dbReference>
<keyword evidence="4" id="KW-0645">Protease</keyword>
<gene>
    <name evidence="12" type="ORF">DGUA_6G004791</name>
</gene>